<dbReference type="Gene3D" id="2.60.450.10">
    <property type="entry name" value="Lipopolysaccharide (LPS) transport protein A like domain"/>
    <property type="match status" value="1"/>
</dbReference>
<dbReference type="AlphaFoldDB" id="A0A162CX60"/>
<dbReference type="STRING" id="35525.A0A162CX60"/>
<sequence>FLPCCGRDAGRLHLQWNRFTARFMPLTTPSSLRLALWCLLAVCASLLALPSRAEKADRDQPMQIEADSMRHDEARQLTQFTGKVQAIKGTLVLRAARMEVQQDAKGRQVVRLWAAP</sequence>
<reference evidence="3 4" key="1">
    <citation type="submission" date="2016-03" db="EMBL/GenBank/DDBJ databases">
        <title>EvidentialGene: Evidence-directed Construction of Genes on Genomes.</title>
        <authorList>
            <person name="Gilbert D.G."/>
            <person name="Choi J.-H."/>
            <person name="Mockaitis K."/>
            <person name="Colbourne J."/>
            <person name="Pfrender M."/>
        </authorList>
    </citation>
    <scope>NUCLEOTIDE SEQUENCE [LARGE SCALE GENOMIC DNA]</scope>
    <source>
        <strain evidence="3 4">Xinb3</strain>
        <tissue evidence="3">Complete organism</tissue>
    </source>
</reference>
<dbReference type="PANTHER" id="PTHR36504">
    <property type="entry name" value="LIPOPOLYSACCHARIDE EXPORT SYSTEM PROTEIN LPTA"/>
    <property type="match status" value="1"/>
</dbReference>
<keyword evidence="4" id="KW-1185">Reference proteome</keyword>
<feature type="domain" description="Organic solvent tolerance-like N-terminal" evidence="2">
    <location>
        <begin position="63"/>
        <end position="112"/>
    </location>
</feature>
<evidence type="ECO:0000259" key="2">
    <source>
        <dbReference type="Pfam" id="PF03968"/>
    </source>
</evidence>
<dbReference type="InterPro" id="IPR005653">
    <property type="entry name" value="OstA-like_N"/>
</dbReference>
<feature type="non-terminal residue" evidence="3">
    <location>
        <position position="116"/>
    </location>
</feature>
<keyword evidence="1" id="KW-0732">Signal</keyword>
<dbReference type="EMBL" id="LRGB01010056">
    <property type="protein sequence ID" value="KZS00424.1"/>
    <property type="molecule type" value="Genomic_DNA"/>
</dbReference>
<dbReference type="Proteomes" id="UP000076858">
    <property type="component" value="Unassembled WGS sequence"/>
</dbReference>
<protein>
    <recommendedName>
        <fullName evidence="2">Organic solvent tolerance-like N-terminal domain-containing protein</fullName>
    </recommendedName>
</protein>
<evidence type="ECO:0000313" key="3">
    <source>
        <dbReference type="EMBL" id="KZS00424.1"/>
    </source>
</evidence>
<feature type="non-terminal residue" evidence="3">
    <location>
        <position position="1"/>
    </location>
</feature>
<name>A0A162CX60_9CRUS</name>
<dbReference type="InterPro" id="IPR052037">
    <property type="entry name" value="LPS_export_LptA"/>
</dbReference>
<proteinExistence type="predicted"/>
<comment type="caution">
    <text evidence="3">The sequence shown here is derived from an EMBL/GenBank/DDBJ whole genome shotgun (WGS) entry which is preliminary data.</text>
</comment>
<evidence type="ECO:0000313" key="4">
    <source>
        <dbReference type="Proteomes" id="UP000076858"/>
    </source>
</evidence>
<dbReference type="Pfam" id="PF03968">
    <property type="entry name" value="LptD_N"/>
    <property type="match status" value="1"/>
</dbReference>
<accession>A0A162CX60</accession>
<organism evidence="3 4">
    <name type="scientific">Daphnia magna</name>
    <dbReference type="NCBI Taxonomy" id="35525"/>
    <lineage>
        <taxon>Eukaryota</taxon>
        <taxon>Metazoa</taxon>
        <taxon>Ecdysozoa</taxon>
        <taxon>Arthropoda</taxon>
        <taxon>Crustacea</taxon>
        <taxon>Branchiopoda</taxon>
        <taxon>Diplostraca</taxon>
        <taxon>Cladocera</taxon>
        <taxon>Anomopoda</taxon>
        <taxon>Daphniidae</taxon>
        <taxon>Daphnia</taxon>
    </lineage>
</organism>
<evidence type="ECO:0000256" key="1">
    <source>
        <dbReference type="ARBA" id="ARBA00022729"/>
    </source>
</evidence>
<dbReference type="GO" id="GO:0017089">
    <property type="term" value="F:glycolipid transfer activity"/>
    <property type="evidence" value="ECO:0007669"/>
    <property type="project" value="TreeGrafter"/>
</dbReference>
<dbReference type="GO" id="GO:0015920">
    <property type="term" value="P:lipopolysaccharide transport"/>
    <property type="evidence" value="ECO:0007669"/>
    <property type="project" value="TreeGrafter"/>
</dbReference>
<dbReference type="PANTHER" id="PTHR36504:SF1">
    <property type="entry name" value="LIPOPOLYSACCHARIDE EXPORT SYSTEM PROTEIN LPTA"/>
    <property type="match status" value="1"/>
</dbReference>
<gene>
    <name evidence="3" type="ORF">APZ42_003264</name>
</gene>